<protein>
    <recommendedName>
        <fullName evidence="3">Immunoglobulin V-set domain-containing protein</fullName>
    </recommendedName>
</protein>
<dbReference type="InterPro" id="IPR036179">
    <property type="entry name" value="Ig-like_dom_sf"/>
</dbReference>
<dbReference type="Gene3D" id="2.60.40.10">
    <property type="entry name" value="Immunoglobulins"/>
    <property type="match status" value="1"/>
</dbReference>
<evidence type="ECO:0000256" key="1">
    <source>
        <dbReference type="SAM" id="MobiDB-lite"/>
    </source>
</evidence>
<keyword evidence="5" id="KW-1185">Reference proteome</keyword>
<dbReference type="InterPro" id="IPR013106">
    <property type="entry name" value="Ig_V-set"/>
</dbReference>
<dbReference type="PANTHER" id="PTHR21063">
    <property type="entry name" value="LFA-3"/>
    <property type="match status" value="1"/>
</dbReference>
<dbReference type="SUPFAM" id="SSF48726">
    <property type="entry name" value="Immunoglobulin"/>
    <property type="match status" value="1"/>
</dbReference>
<dbReference type="Proteomes" id="UP000823561">
    <property type="component" value="Chromosome 1"/>
</dbReference>
<sequence>MMCTVRLLVLLIYGPIASLESEKRRLTAQVGQAVLLQPEIPNLKTNDQFLWRFHSNSRSVKSIIVQSQVLKDEVHTEYKGRFKDSLLLDRNTGSLTIRNITTSQSGLYHLQIMGDENVSDWYFNCSVYAPVSTPNITSRRNSHPNTRITTGPMGRSLSGSESQSSSSCQQLHHSAQHPCSL</sequence>
<evidence type="ECO:0000256" key="2">
    <source>
        <dbReference type="SAM" id="SignalP"/>
    </source>
</evidence>
<keyword evidence="2" id="KW-0732">Signal</keyword>
<proteinExistence type="predicted"/>
<feature type="signal peptide" evidence="2">
    <location>
        <begin position="1"/>
        <end position="18"/>
    </location>
</feature>
<accession>A0AAV6HH97</accession>
<reference evidence="4 5" key="1">
    <citation type="submission" date="2020-10" db="EMBL/GenBank/DDBJ databases">
        <title>Chromosome-scale genome assembly of the Allis shad, Alosa alosa.</title>
        <authorList>
            <person name="Margot Z."/>
            <person name="Christophe K."/>
            <person name="Cabau C."/>
            <person name="Louis A."/>
            <person name="Berthelot C."/>
            <person name="Parey E."/>
            <person name="Roest Crollius H."/>
            <person name="Montfort J."/>
            <person name="Robinson-Rechavi M."/>
            <person name="Bucao C."/>
            <person name="Bouchez O."/>
            <person name="Gislard M."/>
            <person name="Lluch J."/>
            <person name="Milhes M."/>
            <person name="Lampietro C."/>
            <person name="Lopez Roques C."/>
            <person name="Donnadieu C."/>
            <person name="Braasch I."/>
            <person name="Desvignes T."/>
            <person name="Postlethwait J."/>
            <person name="Bobe J."/>
            <person name="Guiguen Y."/>
        </authorList>
    </citation>
    <scope>NUCLEOTIDE SEQUENCE [LARGE SCALE GENOMIC DNA]</scope>
    <source>
        <strain evidence="4">M-15738</strain>
        <tissue evidence="4">Blood</tissue>
    </source>
</reference>
<name>A0AAV6HH97_9TELE</name>
<organism evidence="4 5">
    <name type="scientific">Alosa alosa</name>
    <name type="common">allis shad</name>
    <dbReference type="NCBI Taxonomy" id="278164"/>
    <lineage>
        <taxon>Eukaryota</taxon>
        <taxon>Metazoa</taxon>
        <taxon>Chordata</taxon>
        <taxon>Craniata</taxon>
        <taxon>Vertebrata</taxon>
        <taxon>Euteleostomi</taxon>
        <taxon>Actinopterygii</taxon>
        <taxon>Neopterygii</taxon>
        <taxon>Teleostei</taxon>
        <taxon>Clupei</taxon>
        <taxon>Clupeiformes</taxon>
        <taxon>Clupeoidei</taxon>
        <taxon>Clupeidae</taxon>
        <taxon>Alosa</taxon>
    </lineage>
</organism>
<dbReference type="EMBL" id="JADWDJ010000001">
    <property type="protein sequence ID" value="KAG5285632.1"/>
    <property type="molecule type" value="Genomic_DNA"/>
</dbReference>
<evidence type="ECO:0000259" key="3">
    <source>
        <dbReference type="Pfam" id="PF07686"/>
    </source>
</evidence>
<evidence type="ECO:0000313" key="5">
    <source>
        <dbReference type="Proteomes" id="UP000823561"/>
    </source>
</evidence>
<gene>
    <name evidence="4" type="ORF">AALO_G00005610</name>
</gene>
<feature type="domain" description="Immunoglobulin V-set" evidence="3">
    <location>
        <begin position="23"/>
        <end position="117"/>
    </location>
</feature>
<feature type="compositionally biased region" description="Low complexity" evidence="1">
    <location>
        <begin position="156"/>
        <end position="181"/>
    </location>
</feature>
<feature type="chain" id="PRO_5043764549" description="Immunoglobulin V-set domain-containing protein" evidence="2">
    <location>
        <begin position="19"/>
        <end position="181"/>
    </location>
</feature>
<evidence type="ECO:0000313" key="4">
    <source>
        <dbReference type="EMBL" id="KAG5285632.1"/>
    </source>
</evidence>
<dbReference type="Pfam" id="PF07686">
    <property type="entry name" value="V-set"/>
    <property type="match status" value="1"/>
</dbReference>
<feature type="region of interest" description="Disordered" evidence="1">
    <location>
        <begin position="136"/>
        <end position="181"/>
    </location>
</feature>
<comment type="caution">
    <text evidence="4">The sequence shown here is derived from an EMBL/GenBank/DDBJ whole genome shotgun (WGS) entry which is preliminary data.</text>
</comment>
<dbReference type="PANTHER" id="PTHR21063:SF4">
    <property type="entry name" value="CD48 ANTIGEN-RELATED"/>
    <property type="match status" value="1"/>
</dbReference>
<dbReference type="InterPro" id="IPR013783">
    <property type="entry name" value="Ig-like_fold"/>
</dbReference>
<feature type="compositionally biased region" description="Polar residues" evidence="1">
    <location>
        <begin position="136"/>
        <end position="149"/>
    </location>
</feature>
<dbReference type="AlphaFoldDB" id="A0AAV6HH97"/>